<dbReference type="InterPro" id="IPR003448">
    <property type="entry name" value="Mopterin_biosynth_MoaE"/>
</dbReference>
<dbReference type="Proteomes" id="UP000318878">
    <property type="component" value="Unassembled WGS sequence"/>
</dbReference>
<dbReference type="Gene3D" id="3.90.1170.40">
    <property type="entry name" value="Molybdopterin biosynthesis MoaE subunit"/>
    <property type="match status" value="1"/>
</dbReference>
<dbReference type="EC" id="2.8.1.12" evidence="3"/>
<comment type="pathway">
    <text evidence="1">Cofactor biosynthesis; molybdopterin biosynthesis.</text>
</comment>
<evidence type="ECO:0000256" key="9">
    <source>
        <dbReference type="ARBA" id="ARBA00030407"/>
    </source>
</evidence>
<evidence type="ECO:0000256" key="7">
    <source>
        <dbReference type="ARBA" id="ARBA00026066"/>
    </source>
</evidence>
<evidence type="ECO:0000313" key="13">
    <source>
        <dbReference type="EMBL" id="TWT29707.1"/>
    </source>
</evidence>
<evidence type="ECO:0000256" key="2">
    <source>
        <dbReference type="ARBA" id="ARBA00005426"/>
    </source>
</evidence>
<evidence type="ECO:0000256" key="8">
    <source>
        <dbReference type="ARBA" id="ARBA00029745"/>
    </source>
</evidence>
<dbReference type="GO" id="GO:0030366">
    <property type="term" value="F:molybdopterin synthase activity"/>
    <property type="evidence" value="ECO:0007669"/>
    <property type="project" value="UniProtKB-EC"/>
</dbReference>
<dbReference type="PANTHER" id="PTHR23404">
    <property type="entry name" value="MOLYBDOPTERIN SYNTHASE RELATED"/>
    <property type="match status" value="1"/>
</dbReference>
<comment type="catalytic activity">
    <reaction evidence="12">
        <text>2 [molybdopterin-synthase sulfur-carrier protein]-C-terminal-Gly-aminoethanethioate + cyclic pyranopterin phosphate + H2O = molybdopterin + 2 [molybdopterin-synthase sulfur-carrier protein]-C-terminal Gly-Gly + 2 H(+)</text>
        <dbReference type="Rhea" id="RHEA:26333"/>
        <dbReference type="Rhea" id="RHEA-COMP:12202"/>
        <dbReference type="Rhea" id="RHEA-COMP:19907"/>
        <dbReference type="ChEBI" id="CHEBI:15377"/>
        <dbReference type="ChEBI" id="CHEBI:15378"/>
        <dbReference type="ChEBI" id="CHEBI:58698"/>
        <dbReference type="ChEBI" id="CHEBI:59648"/>
        <dbReference type="ChEBI" id="CHEBI:90778"/>
        <dbReference type="ChEBI" id="CHEBI:232372"/>
        <dbReference type="EC" id="2.8.1.12"/>
    </reaction>
</comment>
<protein>
    <recommendedName>
        <fullName evidence="4">Molybdopterin synthase catalytic subunit</fullName>
        <ecNumber evidence="3">2.8.1.12</ecNumber>
    </recommendedName>
    <alternativeName>
        <fullName evidence="10">MPT synthase subunit 2</fullName>
    </alternativeName>
    <alternativeName>
        <fullName evidence="8">Molybdenum cofactor biosynthesis protein E</fullName>
    </alternativeName>
    <alternativeName>
        <fullName evidence="9">Molybdopterin-converting factor large subunit</fullName>
    </alternativeName>
    <alternativeName>
        <fullName evidence="11">Molybdopterin-converting factor subunit 2</fullName>
    </alternativeName>
</protein>
<evidence type="ECO:0000256" key="4">
    <source>
        <dbReference type="ARBA" id="ARBA00013858"/>
    </source>
</evidence>
<keyword evidence="14" id="KW-1185">Reference proteome</keyword>
<organism evidence="13 14">
    <name type="scientific">Blastopirellula retiformator</name>
    <dbReference type="NCBI Taxonomy" id="2527970"/>
    <lineage>
        <taxon>Bacteria</taxon>
        <taxon>Pseudomonadati</taxon>
        <taxon>Planctomycetota</taxon>
        <taxon>Planctomycetia</taxon>
        <taxon>Pirellulales</taxon>
        <taxon>Pirellulaceae</taxon>
        <taxon>Blastopirellula</taxon>
    </lineage>
</organism>
<evidence type="ECO:0000313" key="14">
    <source>
        <dbReference type="Proteomes" id="UP000318878"/>
    </source>
</evidence>
<evidence type="ECO:0000256" key="12">
    <source>
        <dbReference type="ARBA" id="ARBA00049878"/>
    </source>
</evidence>
<dbReference type="OrthoDB" id="9803224at2"/>
<keyword evidence="5 13" id="KW-0808">Transferase</keyword>
<keyword evidence="6" id="KW-0501">Molybdenum cofactor biosynthesis</keyword>
<sequence length="143" mass="15637">MASLTHDTIDLQAMYDLVATPTAGAIVTFSGVTRQLTAGRETESLDYEAYGEMALAKLNQLEQTAQQRWPIEKCAITHRLGHLEIGEASVVVAVSSAHRAASFEAGKWLIDTLKEEVPIWKRENWSDGSTDWVHPGLPTGDAS</sequence>
<comment type="similarity">
    <text evidence="2">Belongs to the MoaE family.</text>
</comment>
<dbReference type="EMBL" id="SJPF01000007">
    <property type="protein sequence ID" value="TWT29707.1"/>
    <property type="molecule type" value="Genomic_DNA"/>
</dbReference>
<dbReference type="FunFam" id="3.90.1170.40:FF:000003">
    <property type="entry name" value="Molybdopterin converting factor subunit 2"/>
    <property type="match status" value="1"/>
</dbReference>
<dbReference type="CDD" id="cd00756">
    <property type="entry name" value="MoaE"/>
    <property type="match status" value="1"/>
</dbReference>
<evidence type="ECO:0000256" key="10">
    <source>
        <dbReference type="ARBA" id="ARBA00030781"/>
    </source>
</evidence>
<evidence type="ECO:0000256" key="6">
    <source>
        <dbReference type="ARBA" id="ARBA00023150"/>
    </source>
</evidence>
<dbReference type="Pfam" id="PF02391">
    <property type="entry name" value="MoaE"/>
    <property type="match status" value="1"/>
</dbReference>
<dbReference type="SUPFAM" id="SSF54690">
    <property type="entry name" value="Molybdopterin synthase subunit MoaE"/>
    <property type="match status" value="1"/>
</dbReference>
<comment type="caution">
    <text evidence="13">The sequence shown here is derived from an EMBL/GenBank/DDBJ whole genome shotgun (WGS) entry which is preliminary data.</text>
</comment>
<proteinExistence type="inferred from homology"/>
<accession>A0A5C5UVX7</accession>
<evidence type="ECO:0000256" key="5">
    <source>
        <dbReference type="ARBA" id="ARBA00022679"/>
    </source>
</evidence>
<evidence type="ECO:0000256" key="1">
    <source>
        <dbReference type="ARBA" id="ARBA00005046"/>
    </source>
</evidence>
<reference evidence="13 14" key="1">
    <citation type="submission" date="2019-02" db="EMBL/GenBank/DDBJ databases">
        <title>Deep-cultivation of Planctomycetes and their phenomic and genomic characterization uncovers novel biology.</title>
        <authorList>
            <person name="Wiegand S."/>
            <person name="Jogler M."/>
            <person name="Boedeker C."/>
            <person name="Pinto D."/>
            <person name="Vollmers J."/>
            <person name="Rivas-Marin E."/>
            <person name="Kohn T."/>
            <person name="Peeters S.H."/>
            <person name="Heuer A."/>
            <person name="Rast P."/>
            <person name="Oberbeckmann S."/>
            <person name="Bunk B."/>
            <person name="Jeske O."/>
            <person name="Meyerdierks A."/>
            <person name="Storesund J.E."/>
            <person name="Kallscheuer N."/>
            <person name="Luecker S."/>
            <person name="Lage O.M."/>
            <person name="Pohl T."/>
            <person name="Merkel B.J."/>
            <person name="Hornburger P."/>
            <person name="Mueller R.-W."/>
            <person name="Bruemmer F."/>
            <person name="Labrenz M."/>
            <person name="Spormann A.M."/>
            <person name="Op Den Camp H."/>
            <person name="Overmann J."/>
            <person name="Amann R."/>
            <person name="Jetten M.S.M."/>
            <person name="Mascher T."/>
            <person name="Medema M.H."/>
            <person name="Devos D.P."/>
            <person name="Kaster A.-K."/>
            <person name="Ovreas L."/>
            <person name="Rohde M."/>
            <person name="Galperin M.Y."/>
            <person name="Jogler C."/>
        </authorList>
    </citation>
    <scope>NUCLEOTIDE SEQUENCE [LARGE SCALE GENOMIC DNA]</scope>
    <source>
        <strain evidence="13 14">Enr8</strain>
    </source>
</reference>
<dbReference type="AlphaFoldDB" id="A0A5C5UVX7"/>
<gene>
    <name evidence="13" type="primary">moaE</name>
    <name evidence="13" type="ORF">Enr8_48950</name>
</gene>
<dbReference type="GO" id="GO:0006777">
    <property type="term" value="P:Mo-molybdopterin cofactor biosynthetic process"/>
    <property type="evidence" value="ECO:0007669"/>
    <property type="project" value="UniProtKB-KW"/>
</dbReference>
<comment type="subunit">
    <text evidence="7">Heterotetramer of 2 MoaD subunits and 2 MoaE subunits. Also stable as homodimer. The enzyme changes between these two forms during catalysis.</text>
</comment>
<evidence type="ECO:0000256" key="11">
    <source>
        <dbReference type="ARBA" id="ARBA00032474"/>
    </source>
</evidence>
<evidence type="ECO:0000256" key="3">
    <source>
        <dbReference type="ARBA" id="ARBA00011950"/>
    </source>
</evidence>
<dbReference type="InterPro" id="IPR036563">
    <property type="entry name" value="MoaE_sf"/>
</dbReference>
<dbReference type="RefSeq" id="WP_146436687.1">
    <property type="nucleotide sequence ID" value="NZ_SJPF01000007.1"/>
</dbReference>
<name>A0A5C5UVX7_9BACT</name>